<dbReference type="CDD" id="cd06433">
    <property type="entry name" value="GT_2_WfgS_like"/>
    <property type="match status" value="1"/>
</dbReference>
<evidence type="ECO:0000313" key="3">
    <source>
        <dbReference type="EMBL" id="UVO88828.1"/>
    </source>
</evidence>
<proteinExistence type="predicted"/>
<reference evidence="2 4" key="1">
    <citation type="journal article" date="2019" name="Nat. Med.">
        <title>A library of human gut bacterial isolates paired with longitudinal multiomics data enables mechanistic microbiome research.</title>
        <authorList>
            <person name="Poyet M."/>
            <person name="Groussin M."/>
            <person name="Gibbons S.M."/>
            <person name="Avila-Pacheco J."/>
            <person name="Jiang X."/>
            <person name="Kearney S.M."/>
            <person name="Perrotta A.R."/>
            <person name="Berdy B."/>
            <person name="Zhao S."/>
            <person name="Lieberman T.D."/>
            <person name="Swanson P.K."/>
            <person name="Smith M."/>
            <person name="Roesemann S."/>
            <person name="Alexander J.E."/>
            <person name="Rich S.A."/>
            <person name="Livny J."/>
            <person name="Vlamakis H."/>
            <person name="Clish C."/>
            <person name="Bullock K."/>
            <person name="Deik A."/>
            <person name="Scott J."/>
            <person name="Pierce K.A."/>
            <person name="Xavier R.J."/>
            <person name="Alm E.J."/>
        </authorList>
    </citation>
    <scope>NUCLEOTIDE SEQUENCE [LARGE SCALE GENOMIC DNA]</scope>
    <source>
        <strain evidence="2 4">BIOML-A106</strain>
    </source>
</reference>
<dbReference type="PANTHER" id="PTHR22916:SF3">
    <property type="entry name" value="UDP-GLCNAC:BETAGAL BETA-1,3-N-ACETYLGLUCOSAMINYLTRANSFERASE-LIKE PROTEIN 1"/>
    <property type="match status" value="1"/>
</dbReference>
<gene>
    <name evidence="2" type="ORF">F3B44_13875</name>
    <name evidence="3" type="ORF">NXW39_15900</name>
</gene>
<feature type="domain" description="Glycosyltransferase 2-like" evidence="1">
    <location>
        <begin position="6"/>
        <end position="121"/>
    </location>
</feature>
<dbReference type="Proteomes" id="UP001058403">
    <property type="component" value="Chromosome"/>
</dbReference>
<sequence length="251" mass="29257">MKKLTLVTVTFNSRHTLYDTINSVLQQTYPYIEYIIIDGASTDNTVGVIKQYEHDFNERLRWISEKDDGLYDAMNKGFSMATGDVIGIINSDDVLADPAAIEKVVKCFERDETIDAVYADLYYVAQNDISKIVRHWVSGEQRSFAKGWHPAHPTFYVKKEIYHKYGTFDLDFKFAADFELMLRLIEKYHIKLHYLPEPLVRMRLGGTTSKNLSNIRKGNIECINAFKKNNIPVSRFYPLFRLLPKLKQYFQ</sequence>
<dbReference type="Gene3D" id="3.90.550.10">
    <property type="entry name" value="Spore Coat Polysaccharide Biosynthesis Protein SpsA, Chain A"/>
    <property type="match status" value="1"/>
</dbReference>
<dbReference type="InterPro" id="IPR029044">
    <property type="entry name" value="Nucleotide-diphossugar_trans"/>
</dbReference>
<reference evidence="3" key="2">
    <citation type="submission" date="2022-08" db="EMBL/GenBank/DDBJ databases">
        <title>Genome Sequencing of Bacteroides fragilis Group Isolates with Nanopore Technology.</title>
        <authorList>
            <person name="Tisza M.J."/>
            <person name="Smith D."/>
            <person name="Dekker J.P."/>
        </authorList>
    </citation>
    <scope>NUCLEOTIDE SEQUENCE</scope>
    <source>
        <strain evidence="3">BFG-49</strain>
    </source>
</reference>
<dbReference type="EMBL" id="CP103070">
    <property type="protein sequence ID" value="UVO88828.1"/>
    <property type="molecule type" value="Genomic_DNA"/>
</dbReference>
<dbReference type="InterPro" id="IPR001173">
    <property type="entry name" value="Glyco_trans_2-like"/>
</dbReference>
<dbReference type="AlphaFoldDB" id="A0A3E5I698"/>
<dbReference type="Proteomes" id="UP000479773">
    <property type="component" value="Unassembled WGS sequence"/>
</dbReference>
<accession>A0A3E5I698</accession>
<dbReference type="EMBL" id="VWEQ01000011">
    <property type="protein sequence ID" value="KAA4751830.1"/>
    <property type="molecule type" value="Genomic_DNA"/>
</dbReference>
<evidence type="ECO:0000313" key="4">
    <source>
        <dbReference type="Proteomes" id="UP000479773"/>
    </source>
</evidence>
<evidence type="ECO:0000259" key="1">
    <source>
        <dbReference type="Pfam" id="PF00535"/>
    </source>
</evidence>
<dbReference type="RefSeq" id="WP_005815518.1">
    <property type="nucleotide sequence ID" value="NZ_CAXSVT010000001.1"/>
</dbReference>
<name>A0A3E5I698_BACFG</name>
<dbReference type="GO" id="GO:0016758">
    <property type="term" value="F:hexosyltransferase activity"/>
    <property type="evidence" value="ECO:0007669"/>
    <property type="project" value="UniProtKB-ARBA"/>
</dbReference>
<dbReference type="Pfam" id="PF00535">
    <property type="entry name" value="Glycos_transf_2"/>
    <property type="match status" value="1"/>
</dbReference>
<protein>
    <submittedName>
        <fullName evidence="2">Glycosyltransferase</fullName>
    </submittedName>
</protein>
<dbReference type="PANTHER" id="PTHR22916">
    <property type="entry name" value="GLYCOSYLTRANSFERASE"/>
    <property type="match status" value="1"/>
</dbReference>
<organism evidence="2 4">
    <name type="scientific">Bacteroides fragilis</name>
    <dbReference type="NCBI Taxonomy" id="817"/>
    <lineage>
        <taxon>Bacteria</taxon>
        <taxon>Pseudomonadati</taxon>
        <taxon>Bacteroidota</taxon>
        <taxon>Bacteroidia</taxon>
        <taxon>Bacteroidales</taxon>
        <taxon>Bacteroidaceae</taxon>
        <taxon>Bacteroides</taxon>
    </lineage>
</organism>
<dbReference type="SUPFAM" id="SSF53448">
    <property type="entry name" value="Nucleotide-diphospho-sugar transferases"/>
    <property type="match status" value="1"/>
</dbReference>
<evidence type="ECO:0000313" key="2">
    <source>
        <dbReference type="EMBL" id="KAA4751830.1"/>
    </source>
</evidence>
<keyword evidence="2" id="KW-0808">Transferase</keyword>